<feature type="domain" description="Anti-bacteriophage protein A/HamA C-terminal" evidence="1">
    <location>
        <begin position="176"/>
        <end position="379"/>
    </location>
</feature>
<dbReference type="PATRIC" id="fig|544718.51.peg.1726"/>
<reference evidence="3" key="1">
    <citation type="submission" date="2015-05" db="EMBL/GenBank/DDBJ databases">
        <authorList>
            <person name="Rovetto F."/>
            <person name="Cocolin L."/>
            <person name="Illeghems K."/>
            <person name="Van Nieuwerburgh F."/>
            <person name="Houf K."/>
        </authorList>
    </citation>
    <scope>NUCLEOTIDE SEQUENCE [LARGE SCALE GENOMIC DNA]</scope>
    <source>
        <strain evidence="3">DU22</strain>
    </source>
</reference>
<comment type="caution">
    <text evidence="2">The sequence shown here is derived from an EMBL/GenBank/DDBJ whole genome shotgun (WGS) entry which is preliminary data.</text>
</comment>
<accession>A0A1C0B5C6</accession>
<dbReference type="InterPro" id="IPR014976">
    <property type="entry name" value="AbpA_HamA_C"/>
</dbReference>
<proteinExistence type="predicted"/>
<dbReference type="OrthoDB" id="4964195at2"/>
<dbReference type="Proteomes" id="UP000093281">
    <property type="component" value="Unassembled WGS sequence"/>
</dbReference>
<dbReference type="EMBL" id="LCUJ01000008">
    <property type="protein sequence ID" value="OCL97902.1"/>
    <property type="molecule type" value="Genomic_DNA"/>
</dbReference>
<name>A0A1C0B5C6_9BACT</name>
<evidence type="ECO:0000313" key="2">
    <source>
        <dbReference type="EMBL" id="OCL97902.1"/>
    </source>
</evidence>
<gene>
    <name evidence="2" type="ORF">AAX29_01753</name>
</gene>
<evidence type="ECO:0000259" key="1">
    <source>
        <dbReference type="Pfam" id="PF08878"/>
    </source>
</evidence>
<dbReference type="Pfam" id="PF08878">
    <property type="entry name" value="HamA"/>
    <property type="match status" value="1"/>
</dbReference>
<dbReference type="AlphaFoldDB" id="A0A1C0B5C6"/>
<evidence type="ECO:0000313" key="3">
    <source>
        <dbReference type="Proteomes" id="UP000093281"/>
    </source>
</evidence>
<protein>
    <recommendedName>
        <fullName evidence="1">Anti-bacteriophage protein A/HamA C-terminal domain-containing protein</fullName>
    </recommendedName>
</protein>
<sequence length="390" mass="46138">MMKVLIHYTTQYTVFKSFSRSGTYDFTYDERIKNISEFYKRYNRTQNHLFFVLSYFDGVAQETEYAVCNISYNETTSNYQYSSVPKYTIDTICEELGLKSNNTYDKESFYRVLTIEGNEKDFFNNTKDNDLNKIRMKFFSWEELVHDNELLFNEINNKIFNTDSVLKVASTYTPQIKYTDKQKKQKYFDALKSIGFISNKGVDISHNTLHGDIGEFLMHIMLSKFLSDKSVKKYIYPKLVFKTSPKMPVYGNDGTIYIEDTKEIFYLEAKFYSDLESAVNEAVKSLKTHNEVCKEDITHRIELFRNIKTDELNEIIEIDENVTENLVLFLICDDYTDYEDILDVIRKNKKLAKLKMDYNILLFVLPIISKQEYLNSFYVKSNDIWKDLNA</sequence>
<organism evidence="2 3">
    <name type="scientific">Aliarcobacter thereius</name>
    <dbReference type="NCBI Taxonomy" id="544718"/>
    <lineage>
        <taxon>Bacteria</taxon>
        <taxon>Pseudomonadati</taxon>
        <taxon>Campylobacterota</taxon>
        <taxon>Epsilonproteobacteria</taxon>
        <taxon>Campylobacterales</taxon>
        <taxon>Arcobacteraceae</taxon>
        <taxon>Aliarcobacter</taxon>
    </lineage>
</organism>